<proteinExistence type="predicted"/>
<accession>A0A3N4HI22</accession>
<dbReference type="Gene3D" id="1.20.1170.10">
    <property type="match status" value="1"/>
</dbReference>
<dbReference type="AlphaFoldDB" id="A0A3N4HI22"/>
<evidence type="ECO:0000313" key="3">
    <source>
        <dbReference type="Proteomes" id="UP000275078"/>
    </source>
</evidence>
<evidence type="ECO:0000256" key="1">
    <source>
        <dbReference type="SAM" id="Coils"/>
    </source>
</evidence>
<feature type="coiled-coil region" evidence="1">
    <location>
        <begin position="239"/>
        <end position="266"/>
    </location>
</feature>
<name>A0A3N4HI22_ASCIM</name>
<keyword evidence="3" id="KW-1185">Reference proteome</keyword>
<protein>
    <submittedName>
        <fullName evidence="2">Uncharacterized protein</fullName>
    </submittedName>
</protein>
<gene>
    <name evidence="2" type="ORF">BJ508DRAFT_418966</name>
</gene>
<dbReference type="Proteomes" id="UP000275078">
    <property type="component" value="Unassembled WGS sequence"/>
</dbReference>
<dbReference type="EMBL" id="ML119815">
    <property type="protein sequence ID" value="RPA73623.1"/>
    <property type="molecule type" value="Genomic_DNA"/>
</dbReference>
<dbReference type="CDD" id="cd22656">
    <property type="entry name" value="ClyA_Cry6Aa-like"/>
    <property type="match status" value="1"/>
</dbReference>
<evidence type="ECO:0000313" key="2">
    <source>
        <dbReference type="EMBL" id="RPA73623.1"/>
    </source>
</evidence>
<sequence>MAVDTAAAQAAAAWNPSTADEKKVKQALEKLNTSNREVVIPGKDGASQKFVINSKAYFDLQAFIITGSKFPKTTGEFEKKMPKASFTKLTDIDSKIYDKTEETMVSIGATCNKYYDEQLSKLVTAGAIAITYSRKCLEFLTEADGVNLQAQLKVILDPKYNKKAAFDDDFYAAQETAGAALRTLEREAEDNKKEVTKIVEELRTLKTKTSQLLGDVRFLETQYKTGPAKNESGKTQPYLEFLNTELARHVKEITQAAKDAELTEKEWDQETVKALRYAIPLWWFWIPMGIHADKAIKLKKKLDELRVKIQKLKQEKLEETTLIEHVNALITQCTDIDDKMGVALEAMTTLGKHFDVHRECYHDIAGYLNNMEVSGLTMGAMLSRKSCFNYNIDACVKSLHELRKVASTFVETVDNQTSAARKAE</sequence>
<organism evidence="2 3">
    <name type="scientific">Ascobolus immersus RN42</name>
    <dbReference type="NCBI Taxonomy" id="1160509"/>
    <lineage>
        <taxon>Eukaryota</taxon>
        <taxon>Fungi</taxon>
        <taxon>Dikarya</taxon>
        <taxon>Ascomycota</taxon>
        <taxon>Pezizomycotina</taxon>
        <taxon>Pezizomycetes</taxon>
        <taxon>Pezizales</taxon>
        <taxon>Ascobolaceae</taxon>
        <taxon>Ascobolus</taxon>
    </lineage>
</organism>
<dbReference type="STRING" id="1160509.A0A3N4HI22"/>
<dbReference type="OrthoDB" id="5066239at2759"/>
<reference evidence="2 3" key="1">
    <citation type="journal article" date="2018" name="Nat. Ecol. Evol.">
        <title>Pezizomycetes genomes reveal the molecular basis of ectomycorrhizal truffle lifestyle.</title>
        <authorList>
            <person name="Murat C."/>
            <person name="Payen T."/>
            <person name="Noel B."/>
            <person name="Kuo A."/>
            <person name="Morin E."/>
            <person name="Chen J."/>
            <person name="Kohler A."/>
            <person name="Krizsan K."/>
            <person name="Balestrini R."/>
            <person name="Da Silva C."/>
            <person name="Montanini B."/>
            <person name="Hainaut M."/>
            <person name="Levati E."/>
            <person name="Barry K.W."/>
            <person name="Belfiori B."/>
            <person name="Cichocki N."/>
            <person name="Clum A."/>
            <person name="Dockter R.B."/>
            <person name="Fauchery L."/>
            <person name="Guy J."/>
            <person name="Iotti M."/>
            <person name="Le Tacon F."/>
            <person name="Lindquist E.A."/>
            <person name="Lipzen A."/>
            <person name="Malagnac F."/>
            <person name="Mello A."/>
            <person name="Molinier V."/>
            <person name="Miyauchi S."/>
            <person name="Poulain J."/>
            <person name="Riccioni C."/>
            <person name="Rubini A."/>
            <person name="Sitrit Y."/>
            <person name="Splivallo R."/>
            <person name="Traeger S."/>
            <person name="Wang M."/>
            <person name="Zifcakova L."/>
            <person name="Wipf D."/>
            <person name="Zambonelli A."/>
            <person name="Paolocci F."/>
            <person name="Nowrousian M."/>
            <person name="Ottonello S."/>
            <person name="Baldrian P."/>
            <person name="Spatafora J.W."/>
            <person name="Henrissat B."/>
            <person name="Nagy L.G."/>
            <person name="Aury J.M."/>
            <person name="Wincker P."/>
            <person name="Grigoriev I.V."/>
            <person name="Bonfante P."/>
            <person name="Martin F.M."/>
        </authorList>
    </citation>
    <scope>NUCLEOTIDE SEQUENCE [LARGE SCALE GENOMIC DNA]</scope>
    <source>
        <strain evidence="2 3">RN42</strain>
    </source>
</reference>
<feature type="coiled-coil region" evidence="1">
    <location>
        <begin position="295"/>
        <end position="322"/>
    </location>
</feature>
<keyword evidence="1" id="KW-0175">Coiled coil</keyword>
<dbReference type="SUPFAM" id="SSF58100">
    <property type="entry name" value="Bacterial hemolysins"/>
    <property type="match status" value="1"/>
</dbReference>